<name>A0A934M943_9RHOB</name>
<protein>
    <submittedName>
        <fullName evidence="8">Cytochrome c</fullName>
    </submittedName>
</protein>
<evidence type="ECO:0000313" key="8">
    <source>
        <dbReference type="EMBL" id="MBJ3762122.1"/>
    </source>
</evidence>
<feature type="region of interest" description="Disordered" evidence="5">
    <location>
        <begin position="63"/>
        <end position="86"/>
    </location>
</feature>
<feature type="signal peptide" evidence="6">
    <location>
        <begin position="1"/>
        <end position="20"/>
    </location>
</feature>
<keyword evidence="9" id="KW-1185">Reference proteome</keyword>
<evidence type="ECO:0000256" key="4">
    <source>
        <dbReference type="PROSITE-ProRule" id="PRU00433"/>
    </source>
</evidence>
<comment type="caution">
    <text evidence="8">The sequence shown here is derived from an EMBL/GenBank/DDBJ whole genome shotgun (WGS) entry which is preliminary data.</text>
</comment>
<keyword evidence="3 4" id="KW-0408">Iron</keyword>
<keyword evidence="2 4" id="KW-0479">Metal-binding</keyword>
<evidence type="ECO:0000313" key="9">
    <source>
        <dbReference type="Proteomes" id="UP000642488"/>
    </source>
</evidence>
<organism evidence="8 9">
    <name type="scientific">Palleronia pontilimi</name>
    <dbReference type="NCBI Taxonomy" id="1964209"/>
    <lineage>
        <taxon>Bacteria</taxon>
        <taxon>Pseudomonadati</taxon>
        <taxon>Pseudomonadota</taxon>
        <taxon>Alphaproteobacteria</taxon>
        <taxon>Rhodobacterales</taxon>
        <taxon>Roseobacteraceae</taxon>
        <taxon>Palleronia</taxon>
    </lineage>
</organism>
<dbReference type="Gene3D" id="1.10.760.10">
    <property type="entry name" value="Cytochrome c-like domain"/>
    <property type="match status" value="1"/>
</dbReference>
<feature type="domain" description="Cytochrome c" evidence="7">
    <location>
        <begin position="39"/>
        <end position="138"/>
    </location>
</feature>
<keyword evidence="6" id="KW-0732">Signal</keyword>
<evidence type="ECO:0000259" key="7">
    <source>
        <dbReference type="PROSITE" id="PS51007"/>
    </source>
</evidence>
<dbReference type="PROSITE" id="PS51007">
    <property type="entry name" value="CYTC"/>
    <property type="match status" value="1"/>
</dbReference>
<reference evidence="8" key="1">
    <citation type="submission" date="2020-12" db="EMBL/GenBank/DDBJ databases">
        <title>Bacterial taxonomy.</title>
        <authorList>
            <person name="Pan X."/>
        </authorList>
    </citation>
    <scope>NUCLEOTIDE SEQUENCE</scope>
    <source>
        <strain evidence="8">KCTC 52957</strain>
    </source>
</reference>
<dbReference type="SUPFAM" id="SSF46626">
    <property type="entry name" value="Cytochrome c"/>
    <property type="match status" value="1"/>
</dbReference>
<dbReference type="PANTHER" id="PTHR35008:SF4">
    <property type="entry name" value="BLL4482 PROTEIN"/>
    <property type="match status" value="1"/>
</dbReference>
<sequence length="153" mass="16543">MTRFACGVAGSLVVAGSVAALSQGSSQPDRVALRADAPGVVSRGAEIYATHCASCHGADLEGQADWQTRGPDGRLPAPPHDASGHTWHHDADTLFRLTKYGVARMIGDPDYASNMPAYEDVLTDDDIVAVLRYIKSTWPEEIRAMHDDREPRE</sequence>
<dbReference type="GO" id="GO:0020037">
    <property type="term" value="F:heme binding"/>
    <property type="evidence" value="ECO:0007669"/>
    <property type="project" value="InterPro"/>
</dbReference>
<dbReference type="AlphaFoldDB" id="A0A934M943"/>
<dbReference type="PANTHER" id="PTHR35008">
    <property type="entry name" value="BLL4482 PROTEIN-RELATED"/>
    <property type="match status" value="1"/>
</dbReference>
<dbReference type="InterPro" id="IPR009056">
    <property type="entry name" value="Cyt_c-like_dom"/>
</dbReference>
<keyword evidence="1 4" id="KW-0349">Heme</keyword>
<dbReference type="EMBL" id="JAEKPD010000004">
    <property type="protein sequence ID" value="MBJ3762122.1"/>
    <property type="molecule type" value="Genomic_DNA"/>
</dbReference>
<evidence type="ECO:0000256" key="2">
    <source>
        <dbReference type="ARBA" id="ARBA00022723"/>
    </source>
</evidence>
<dbReference type="InterPro" id="IPR036909">
    <property type="entry name" value="Cyt_c-like_dom_sf"/>
</dbReference>
<dbReference type="RefSeq" id="WP_198915301.1">
    <property type="nucleotide sequence ID" value="NZ_JAEKPD010000004.1"/>
</dbReference>
<feature type="chain" id="PRO_5036745527" evidence="6">
    <location>
        <begin position="21"/>
        <end position="153"/>
    </location>
</feature>
<dbReference type="Pfam" id="PF00034">
    <property type="entry name" value="Cytochrom_C"/>
    <property type="match status" value="1"/>
</dbReference>
<dbReference type="GO" id="GO:0009055">
    <property type="term" value="F:electron transfer activity"/>
    <property type="evidence" value="ECO:0007669"/>
    <property type="project" value="InterPro"/>
</dbReference>
<evidence type="ECO:0000256" key="6">
    <source>
        <dbReference type="SAM" id="SignalP"/>
    </source>
</evidence>
<dbReference type="InterPro" id="IPR051459">
    <property type="entry name" value="Cytochrome_c-type_DH"/>
</dbReference>
<evidence type="ECO:0000256" key="1">
    <source>
        <dbReference type="ARBA" id="ARBA00022617"/>
    </source>
</evidence>
<accession>A0A934M943</accession>
<evidence type="ECO:0000256" key="3">
    <source>
        <dbReference type="ARBA" id="ARBA00023004"/>
    </source>
</evidence>
<dbReference type="Proteomes" id="UP000642488">
    <property type="component" value="Unassembled WGS sequence"/>
</dbReference>
<gene>
    <name evidence="8" type="ORF">ILP92_05115</name>
</gene>
<proteinExistence type="predicted"/>
<dbReference type="GO" id="GO:0046872">
    <property type="term" value="F:metal ion binding"/>
    <property type="evidence" value="ECO:0007669"/>
    <property type="project" value="UniProtKB-KW"/>
</dbReference>
<evidence type="ECO:0000256" key="5">
    <source>
        <dbReference type="SAM" id="MobiDB-lite"/>
    </source>
</evidence>